<dbReference type="Gene3D" id="1.10.287.130">
    <property type="match status" value="1"/>
</dbReference>
<comment type="catalytic activity">
    <reaction evidence="1">
        <text>ATP + protein L-histidine = ADP + protein N-phospho-L-histidine.</text>
        <dbReference type="EC" id="2.7.13.3"/>
    </reaction>
</comment>
<dbReference type="InterPro" id="IPR001610">
    <property type="entry name" value="PAC"/>
</dbReference>
<protein>
    <recommendedName>
        <fullName evidence="2">histidine kinase</fullName>
        <ecNumber evidence="2">2.7.13.3</ecNumber>
    </recommendedName>
</protein>
<dbReference type="RefSeq" id="WP_146536630.1">
    <property type="nucleotide sequence ID" value="NZ_SJPX01000005.1"/>
</dbReference>
<keyword evidence="6" id="KW-0418">Kinase</keyword>
<dbReference type="CDD" id="cd00082">
    <property type="entry name" value="HisKA"/>
    <property type="match status" value="1"/>
</dbReference>
<feature type="domain" description="Histidine kinase" evidence="10">
    <location>
        <begin position="184"/>
        <end position="402"/>
    </location>
</feature>
<feature type="domain" description="PAC" evidence="11">
    <location>
        <begin position="94"/>
        <end position="146"/>
    </location>
</feature>
<keyword evidence="8" id="KW-0902">Two-component regulatory system</keyword>
<evidence type="ECO:0000256" key="7">
    <source>
        <dbReference type="ARBA" id="ARBA00022840"/>
    </source>
</evidence>
<dbReference type="InterPro" id="IPR004358">
    <property type="entry name" value="Sig_transdc_His_kin-like_C"/>
</dbReference>
<keyword evidence="7" id="KW-0067">ATP-binding</keyword>
<gene>
    <name evidence="12" type="primary">zraS_7</name>
    <name evidence="12" type="ORF">Poly59_50850</name>
</gene>
<dbReference type="NCBIfam" id="TIGR00229">
    <property type="entry name" value="sensory_box"/>
    <property type="match status" value="1"/>
</dbReference>
<evidence type="ECO:0000259" key="11">
    <source>
        <dbReference type="PROSITE" id="PS50113"/>
    </source>
</evidence>
<dbReference type="InterPro" id="IPR036890">
    <property type="entry name" value="HATPase_C_sf"/>
</dbReference>
<dbReference type="Proteomes" id="UP000317977">
    <property type="component" value="Unassembled WGS sequence"/>
</dbReference>
<keyword evidence="3" id="KW-0597">Phosphoprotein</keyword>
<dbReference type="PROSITE" id="PS50113">
    <property type="entry name" value="PAC"/>
    <property type="match status" value="1"/>
</dbReference>
<evidence type="ECO:0000256" key="2">
    <source>
        <dbReference type="ARBA" id="ARBA00012438"/>
    </source>
</evidence>
<dbReference type="SUPFAM" id="SSF55874">
    <property type="entry name" value="ATPase domain of HSP90 chaperone/DNA topoisomerase II/histidine kinase"/>
    <property type="match status" value="1"/>
</dbReference>
<keyword evidence="4 12" id="KW-0808">Transferase</keyword>
<dbReference type="InterPro" id="IPR000700">
    <property type="entry name" value="PAS-assoc_C"/>
</dbReference>
<evidence type="ECO:0000256" key="5">
    <source>
        <dbReference type="ARBA" id="ARBA00022741"/>
    </source>
</evidence>
<dbReference type="EMBL" id="SJPX01000005">
    <property type="protein sequence ID" value="TWU48239.1"/>
    <property type="molecule type" value="Genomic_DNA"/>
</dbReference>
<sequence>MNSPNLSSASIPKRGQPIAPEFFPTIAECTYDWESWHNRDAELLWVNSAVERFTGYTASDCLEMDDYPYRLIDSSDHGRMKQHMVEMASGSSGNNIEFKVRHRDGTHRWVAVSWQPMTDRQGRSLGYRTSVRDIADKRELREQLRLHNEHLEQLVQERTARVAELEKHRSKMQQLAALGELAAGVAHEINNPLAGIRNALLLMKRHLPSDTKHFDKFELIDREIDRISGITHQMYQLYRPSQQMATRFSIQQSIEEVISLSQPLARKTRVKVVTVFVDLIAIGELGADEVVSREGELKQVLLNLIHNAIQASKPGQTVTVTTKTEHRTLSVEVADDGYGIAAEHLDQIFNPFFSTKTETVGQGMGLGLSVTRSIVEAMDGSVKVASEVGKGTRFTVSIPRRLE</sequence>
<dbReference type="EC" id="2.7.13.3" evidence="2"/>
<evidence type="ECO:0000256" key="4">
    <source>
        <dbReference type="ARBA" id="ARBA00022679"/>
    </source>
</evidence>
<dbReference type="InterPro" id="IPR035965">
    <property type="entry name" value="PAS-like_dom_sf"/>
</dbReference>
<keyword evidence="5" id="KW-0547">Nucleotide-binding</keyword>
<reference evidence="12 13" key="1">
    <citation type="submission" date="2019-02" db="EMBL/GenBank/DDBJ databases">
        <title>Deep-cultivation of Planctomycetes and their phenomic and genomic characterization uncovers novel biology.</title>
        <authorList>
            <person name="Wiegand S."/>
            <person name="Jogler M."/>
            <person name="Boedeker C."/>
            <person name="Pinto D."/>
            <person name="Vollmers J."/>
            <person name="Rivas-Marin E."/>
            <person name="Kohn T."/>
            <person name="Peeters S.H."/>
            <person name="Heuer A."/>
            <person name="Rast P."/>
            <person name="Oberbeckmann S."/>
            <person name="Bunk B."/>
            <person name="Jeske O."/>
            <person name="Meyerdierks A."/>
            <person name="Storesund J.E."/>
            <person name="Kallscheuer N."/>
            <person name="Luecker S."/>
            <person name="Lage O.M."/>
            <person name="Pohl T."/>
            <person name="Merkel B.J."/>
            <person name="Hornburger P."/>
            <person name="Mueller R.-W."/>
            <person name="Bruemmer F."/>
            <person name="Labrenz M."/>
            <person name="Spormann A.M."/>
            <person name="Op Den Camp H."/>
            <person name="Overmann J."/>
            <person name="Amann R."/>
            <person name="Jetten M.S.M."/>
            <person name="Mascher T."/>
            <person name="Medema M.H."/>
            <person name="Devos D.P."/>
            <person name="Kaster A.-K."/>
            <person name="Ovreas L."/>
            <person name="Rohde M."/>
            <person name="Galperin M.Y."/>
            <person name="Jogler C."/>
        </authorList>
    </citation>
    <scope>NUCLEOTIDE SEQUENCE [LARGE SCALE GENOMIC DNA]</scope>
    <source>
        <strain evidence="12 13">Poly59</strain>
    </source>
</reference>
<dbReference type="PROSITE" id="PS50109">
    <property type="entry name" value="HIS_KIN"/>
    <property type="match status" value="1"/>
</dbReference>
<dbReference type="SMART" id="SM00387">
    <property type="entry name" value="HATPase_c"/>
    <property type="match status" value="1"/>
</dbReference>
<dbReference type="Gene3D" id="3.30.450.20">
    <property type="entry name" value="PAS domain"/>
    <property type="match status" value="1"/>
</dbReference>
<dbReference type="OrthoDB" id="9764438at2"/>
<dbReference type="CDD" id="cd00075">
    <property type="entry name" value="HATPase"/>
    <property type="match status" value="1"/>
</dbReference>
<proteinExistence type="predicted"/>
<dbReference type="PANTHER" id="PTHR43065:SF10">
    <property type="entry name" value="PEROXIDE STRESS-ACTIVATED HISTIDINE KINASE MAK3"/>
    <property type="match status" value="1"/>
</dbReference>
<evidence type="ECO:0000256" key="3">
    <source>
        <dbReference type="ARBA" id="ARBA00022553"/>
    </source>
</evidence>
<evidence type="ECO:0000256" key="6">
    <source>
        <dbReference type="ARBA" id="ARBA00022777"/>
    </source>
</evidence>
<comment type="caution">
    <text evidence="12">The sequence shown here is derived from an EMBL/GenBank/DDBJ whole genome shotgun (WGS) entry which is preliminary data.</text>
</comment>
<dbReference type="SMART" id="SM00388">
    <property type="entry name" value="HisKA"/>
    <property type="match status" value="1"/>
</dbReference>
<dbReference type="InterPro" id="IPR003594">
    <property type="entry name" value="HATPase_dom"/>
</dbReference>
<evidence type="ECO:0000313" key="13">
    <source>
        <dbReference type="Proteomes" id="UP000317977"/>
    </source>
</evidence>
<dbReference type="SUPFAM" id="SSF55785">
    <property type="entry name" value="PYP-like sensor domain (PAS domain)"/>
    <property type="match status" value="1"/>
</dbReference>
<dbReference type="Pfam" id="PF08447">
    <property type="entry name" value="PAS_3"/>
    <property type="match status" value="1"/>
</dbReference>
<dbReference type="PANTHER" id="PTHR43065">
    <property type="entry name" value="SENSOR HISTIDINE KINASE"/>
    <property type="match status" value="1"/>
</dbReference>
<dbReference type="PRINTS" id="PR00344">
    <property type="entry name" value="BCTRLSENSOR"/>
</dbReference>
<dbReference type="InterPro" id="IPR036097">
    <property type="entry name" value="HisK_dim/P_sf"/>
</dbReference>
<evidence type="ECO:0000256" key="1">
    <source>
        <dbReference type="ARBA" id="ARBA00000085"/>
    </source>
</evidence>
<evidence type="ECO:0000256" key="8">
    <source>
        <dbReference type="ARBA" id="ARBA00023012"/>
    </source>
</evidence>
<feature type="coiled-coil region" evidence="9">
    <location>
        <begin position="134"/>
        <end position="168"/>
    </location>
</feature>
<dbReference type="InterPro" id="IPR013655">
    <property type="entry name" value="PAS_fold_3"/>
</dbReference>
<keyword evidence="9" id="KW-0175">Coiled coil</keyword>
<dbReference type="InterPro" id="IPR003661">
    <property type="entry name" value="HisK_dim/P_dom"/>
</dbReference>
<dbReference type="AlphaFoldDB" id="A0A5C6ELS8"/>
<dbReference type="InterPro" id="IPR000014">
    <property type="entry name" value="PAS"/>
</dbReference>
<evidence type="ECO:0000259" key="10">
    <source>
        <dbReference type="PROSITE" id="PS50109"/>
    </source>
</evidence>
<evidence type="ECO:0000313" key="12">
    <source>
        <dbReference type="EMBL" id="TWU48239.1"/>
    </source>
</evidence>
<dbReference type="GO" id="GO:0005524">
    <property type="term" value="F:ATP binding"/>
    <property type="evidence" value="ECO:0007669"/>
    <property type="project" value="UniProtKB-KW"/>
</dbReference>
<dbReference type="Gene3D" id="3.30.565.10">
    <property type="entry name" value="Histidine kinase-like ATPase, C-terminal domain"/>
    <property type="match status" value="1"/>
</dbReference>
<name>A0A5C6ELS8_9BACT</name>
<dbReference type="InterPro" id="IPR005467">
    <property type="entry name" value="His_kinase_dom"/>
</dbReference>
<keyword evidence="13" id="KW-1185">Reference proteome</keyword>
<organism evidence="12 13">
    <name type="scientific">Rubripirellula reticaptiva</name>
    <dbReference type="NCBI Taxonomy" id="2528013"/>
    <lineage>
        <taxon>Bacteria</taxon>
        <taxon>Pseudomonadati</taxon>
        <taxon>Planctomycetota</taxon>
        <taxon>Planctomycetia</taxon>
        <taxon>Pirellulales</taxon>
        <taxon>Pirellulaceae</taxon>
        <taxon>Rubripirellula</taxon>
    </lineage>
</organism>
<dbReference type="GO" id="GO:0000155">
    <property type="term" value="F:phosphorelay sensor kinase activity"/>
    <property type="evidence" value="ECO:0007669"/>
    <property type="project" value="InterPro"/>
</dbReference>
<dbReference type="SUPFAM" id="SSF47384">
    <property type="entry name" value="Homodimeric domain of signal transducing histidine kinase"/>
    <property type="match status" value="1"/>
</dbReference>
<dbReference type="CDD" id="cd00130">
    <property type="entry name" value="PAS"/>
    <property type="match status" value="1"/>
</dbReference>
<accession>A0A5C6ELS8</accession>
<dbReference type="SMART" id="SM00086">
    <property type="entry name" value="PAC"/>
    <property type="match status" value="1"/>
</dbReference>
<dbReference type="Pfam" id="PF02518">
    <property type="entry name" value="HATPase_c"/>
    <property type="match status" value="1"/>
</dbReference>
<evidence type="ECO:0000256" key="9">
    <source>
        <dbReference type="SAM" id="Coils"/>
    </source>
</evidence>
<dbReference type="Pfam" id="PF00512">
    <property type="entry name" value="HisKA"/>
    <property type="match status" value="1"/>
</dbReference>